<dbReference type="PANTHER" id="PTHR34512:SF30">
    <property type="entry name" value="OUTER MEMBRANE PROTEIN ASSEMBLY FACTOR BAMB"/>
    <property type="match status" value="1"/>
</dbReference>
<dbReference type="Pfam" id="PF13360">
    <property type="entry name" value="PQQ_2"/>
    <property type="match status" value="1"/>
</dbReference>
<evidence type="ECO:0000256" key="3">
    <source>
        <dbReference type="ARBA" id="ARBA00023237"/>
    </source>
</evidence>
<dbReference type="SMART" id="SM00564">
    <property type="entry name" value="PQQ"/>
    <property type="match status" value="5"/>
</dbReference>
<comment type="subcellular location">
    <subcellularLocation>
        <location evidence="4">Cell outer membrane</location>
        <topology evidence="4">Lipid-anchor</topology>
    </subcellularLocation>
</comment>
<dbReference type="Gene3D" id="2.130.10.10">
    <property type="entry name" value="YVTN repeat-like/Quinoprotein amine dehydrogenase"/>
    <property type="match status" value="1"/>
</dbReference>
<comment type="similarity">
    <text evidence="4">Belongs to the BamB family.</text>
</comment>
<dbReference type="SUPFAM" id="SSF50998">
    <property type="entry name" value="Quinoprotein alcohol dehydrogenase-like"/>
    <property type="match status" value="1"/>
</dbReference>
<dbReference type="InterPro" id="IPR002372">
    <property type="entry name" value="PQQ_rpt_dom"/>
</dbReference>
<accession>A0A9D1Q6A6</accession>
<dbReference type="Proteomes" id="UP000823934">
    <property type="component" value="Unassembled WGS sequence"/>
</dbReference>
<organism evidence="6 7">
    <name type="scientific">Candidatus Ignatzschineria merdigallinarum</name>
    <dbReference type="NCBI Taxonomy" id="2838621"/>
    <lineage>
        <taxon>Bacteria</taxon>
        <taxon>Pseudomonadati</taxon>
        <taxon>Pseudomonadota</taxon>
        <taxon>Gammaproteobacteria</taxon>
        <taxon>Cardiobacteriales</taxon>
        <taxon>Ignatzschineriaceae</taxon>
        <taxon>Ignatzschineria</taxon>
    </lineage>
</organism>
<dbReference type="AlphaFoldDB" id="A0A9D1Q6A6"/>
<reference evidence="6" key="1">
    <citation type="journal article" date="2021" name="PeerJ">
        <title>Extensive microbial diversity within the chicken gut microbiome revealed by metagenomics and culture.</title>
        <authorList>
            <person name="Gilroy R."/>
            <person name="Ravi A."/>
            <person name="Getino M."/>
            <person name="Pursley I."/>
            <person name="Horton D.L."/>
            <person name="Alikhan N.F."/>
            <person name="Baker D."/>
            <person name="Gharbi K."/>
            <person name="Hall N."/>
            <person name="Watson M."/>
            <person name="Adriaenssens E.M."/>
            <person name="Foster-Nyarko E."/>
            <person name="Jarju S."/>
            <person name="Secka A."/>
            <person name="Antonio M."/>
            <person name="Oren A."/>
            <person name="Chaudhuri R.R."/>
            <person name="La Ragione R."/>
            <person name="Hildebrand F."/>
            <person name="Pallen M.J."/>
        </authorList>
    </citation>
    <scope>NUCLEOTIDE SEQUENCE</scope>
    <source>
        <strain evidence="6">CHK160-9182</strain>
    </source>
</reference>
<reference evidence="6" key="2">
    <citation type="submission" date="2021-04" db="EMBL/GenBank/DDBJ databases">
        <authorList>
            <person name="Gilroy R."/>
        </authorList>
    </citation>
    <scope>NUCLEOTIDE SEQUENCE</scope>
    <source>
        <strain evidence="6">CHK160-9182</strain>
    </source>
</reference>
<dbReference type="HAMAP" id="MF_00923">
    <property type="entry name" value="OM_assembly_BamB"/>
    <property type="match status" value="1"/>
</dbReference>
<name>A0A9D1Q6A6_9GAMM</name>
<keyword evidence="4" id="KW-0564">Palmitate</keyword>
<keyword evidence="3 4" id="KW-0998">Cell outer membrane</keyword>
<dbReference type="PANTHER" id="PTHR34512">
    <property type="entry name" value="CELL SURFACE PROTEIN"/>
    <property type="match status" value="1"/>
</dbReference>
<dbReference type="GO" id="GO:0051205">
    <property type="term" value="P:protein insertion into membrane"/>
    <property type="evidence" value="ECO:0007669"/>
    <property type="project" value="UniProtKB-UniRule"/>
</dbReference>
<dbReference type="GO" id="GO:0009279">
    <property type="term" value="C:cell outer membrane"/>
    <property type="evidence" value="ECO:0007669"/>
    <property type="project" value="UniProtKB-SubCell"/>
</dbReference>
<dbReference type="InterPro" id="IPR017687">
    <property type="entry name" value="BamB"/>
</dbReference>
<evidence type="ECO:0000256" key="1">
    <source>
        <dbReference type="ARBA" id="ARBA00022729"/>
    </source>
</evidence>
<evidence type="ECO:0000256" key="2">
    <source>
        <dbReference type="ARBA" id="ARBA00023136"/>
    </source>
</evidence>
<keyword evidence="1 4" id="KW-0732">Signal</keyword>
<gene>
    <name evidence="4" type="primary">bamB</name>
    <name evidence="6" type="ORF">H9889_09725</name>
</gene>
<keyword evidence="4" id="KW-0449">Lipoprotein</keyword>
<feature type="domain" description="Pyrrolo-quinoline quinone repeat" evidence="5">
    <location>
        <begin position="78"/>
        <end position="307"/>
    </location>
</feature>
<dbReference type="InterPro" id="IPR018391">
    <property type="entry name" value="PQQ_b-propeller_rpt"/>
</dbReference>
<dbReference type="PROSITE" id="PS51257">
    <property type="entry name" value="PROKAR_LIPOPROTEIN"/>
    <property type="match status" value="1"/>
</dbReference>
<sequence length="381" mass="40406">MKKIITAMIVSLVIAGCAGGLRGKSNLAQPTELNSAIPSNLVMKSWEIKTGSQTSKNSNLRFLIADDGVSTLYIAGQKGVVTAIDMNSGQKVWENKVGSPLYTGVGYSQGVLLVGRQDAHIEALSASGGDSMWSKKVLGVPAVPPVGNGDVAIVRTLFGAVETFNLQTGEDDWAYIFNNSELSVRGAAAPTFLNNDVLVASDEGTLALIDAQTGMQKWSTVLSEPLNGSFMGGLRDVDAAMIVTTDRIFVGQYLSGITALTHQGRKLWQKGKGTYAGLAFTGNAVISVERDSTVQALDAKDGSPMWDNQDLRGRNLTKPVLVGNRIVVGDYEGYVHVLDSATGTLQGSTKIGSTGFLLDIKEINGSVYLLDYSGTLYKVSI</sequence>
<keyword evidence="2 4" id="KW-0472">Membrane</keyword>
<comment type="function">
    <text evidence="4">Part of the outer membrane protein assembly complex, which is involved in assembly and insertion of beta-barrel proteins into the outer membrane.</text>
</comment>
<evidence type="ECO:0000259" key="5">
    <source>
        <dbReference type="Pfam" id="PF13360"/>
    </source>
</evidence>
<dbReference type="EMBL" id="DXHP01000210">
    <property type="protein sequence ID" value="HIW07585.1"/>
    <property type="molecule type" value="Genomic_DNA"/>
</dbReference>
<comment type="caution">
    <text evidence="6">The sequence shown here is derived from an EMBL/GenBank/DDBJ whole genome shotgun (WGS) entry which is preliminary data.</text>
</comment>
<proteinExistence type="inferred from homology"/>
<dbReference type="InterPro" id="IPR011047">
    <property type="entry name" value="Quinoprotein_ADH-like_sf"/>
</dbReference>
<protein>
    <recommendedName>
        <fullName evidence="4">Outer membrane protein assembly factor BamB</fullName>
    </recommendedName>
</protein>
<dbReference type="GO" id="GO:0043165">
    <property type="term" value="P:Gram-negative-bacterium-type cell outer membrane assembly"/>
    <property type="evidence" value="ECO:0007669"/>
    <property type="project" value="UniProtKB-UniRule"/>
</dbReference>
<comment type="subunit">
    <text evidence="4">Part of the Bam complex.</text>
</comment>
<dbReference type="InterPro" id="IPR015943">
    <property type="entry name" value="WD40/YVTN_repeat-like_dom_sf"/>
</dbReference>
<evidence type="ECO:0000313" key="6">
    <source>
        <dbReference type="EMBL" id="HIW07585.1"/>
    </source>
</evidence>
<evidence type="ECO:0000313" key="7">
    <source>
        <dbReference type="Proteomes" id="UP000823934"/>
    </source>
</evidence>
<evidence type="ECO:0000256" key="4">
    <source>
        <dbReference type="HAMAP-Rule" id="MF_00923"/>
    </source>
</evidence>